<feature type="transmembrane region" description="Helical" evidence="1">
    <location>
        <begin position="153"/>
        <end position="176"/>
    </location>
</feature>
<dbReference type="Pfam" id="PF07670">
    <property type="entry name" value="Gate"/>
    <property type="match status" value="1"/>
</dbReference>
<organism evidence="3 4">
    <name type="scientific">Candidatus Avidehalobacter gallistercoris</name>
    <dbReference type="NCBI Taxonomy" id="2840694"/>
    <lineage>
        <taxon>Bacteria</taxon>
        <taxon>Bacillati</taxon>
        <taxon>Bacillota</taxon>
        <taxon>Clostridia</taxon>
        <taxon>Eubacteriales</taxon>
        <taxon>Peptococcaceae</taxon>
        <taxon>Peptococcaceae incertae sedis</taxon>
        <taxon>Candidatus Avidehalobacter</taxon>
    </lineage>
</organism>
<evidence type="ECO:0000256" key="1">
    <source>
        <dbReference type="SAM" id="Phobius"/>
    </source>
</evidence>
<keyword evidence="1" id="KW-0812">Transmembrane</keyword>
<dbReference type="InterPro" id="IPR011642">
    <property type="entry name" value="Gate_dom"/>
</dbReference>
<gene>
    <name evidence="3" type="ORF">IAB00_04185</name>
</gene>
<protein>
    <submittedName>
        <fullName evidence="3">Spore maturation protein</fullName>
    </submittedName>
</protein>
<dbReference type="PANTHER" id="PTHR35793">
    <property type="entry name" value="INNER MEMBRANE PROTEIN YJIG"/>
    <property type="match status" value="1"/>
</dbReference>
<keyword evidence="1" id="KW-1133">Transmembrane helix</keyword>
<proteinExistence type="predicted"/>
<keyword evidence="1" id="KW-0472">Membrane</keyword>
<dbReference type="EMBL" id="DVMH01000021">
    <property type="protein sequence ID" value="HIU10431.1"/>
    <property type="molecule type" value="Genomic_DNA"/>
</dbReference>
<evidence type="ECO:0000313" key="4">
    <source>
        <dbReference type="Proteomes" id="UP000824124"/>
    </source>
</evidence>
<reference evidence="3" key="2">
    <citation type="journal article" date="2021" name="PeerJ">
        <title>Extensive microbial diversity within the chicken gut microbiome revealed by metagenomics and culture.</title>
        <authorList>
            <person name="Gilroy R."/>
            <person name="Ravi A."/>
            <person name="Getino M."/>
            <person name="Pursley I."/>
            <person name="Horton D.L."/>
            <person name="Alikhan N.F."/>
            <person name="Baker D."/>
            <person name="Gharbi K."/>
            <person name="Hall N."/>
            <person name="Watson M."/>
            <person name="Adriaenssens E.M."/>
            <person name="Foster-Nyarko E."/>
            <person name="Jarju S."/>
            <person name="Secka A."/>
            <person name="Antonio M."/>
            <person name="Oren A."/>
            <person name="Chaudhuri R.R."/>
            <person name="La Ragione R."/>
            <person name="Hildebrand F."/>
            <person name="Pallen M.J."/>
        </authorList>
    </citation>
    <scope>NUCLEOTIDE SEQUENCE</scope>
    <source>
        <strain evidence="3">2830</strain>
    </source>
</reference>
<feature type="transmembrane region" description="Helical" evidence="1">
    <location>
        <begin position="38"/>
        <end position="60"/>
    </location>
</feature>
<evidence type="ECO:0000259" key="2">
    <source>
        <dbReference type="Pfam" id="PF07670"/>
    </source>
</evidence>
<accession>A0A9D1HJJ0</accession>
<feature type="transmembrane region" description="Helical" evidence="1">
    <location>
        <begin position="6"/>
        <end position="26"/>
    </location>
</feature>
<dbReference type="InterPro" id="IPR052549">
    <property type="entry name" value="SpmB"/>
</dbReference>
<dbReference type="GO" id="GO:0005886">
    <property type="term" value="C:plasma membrane"/>
    <property type="evidence" value="ECO:0007669"/>
    <property type="project" value="TreeGrafter"/>
</dbReference>
<evidence type="ECO:0000313" key="3">
    <source>
        <dbReference type="EMBL" id="HIU10431.1"/>
    </source>
</evidence>
<feature type="domain" description="Nucleoside transporter/FeoB GTPase Gate" evidence="2">
    <location>
        <begin position="46"/>
        <end position="146"/>
    </location>
</feature>
<dbReference type="PANTHER" id="PTHR35793:SF2">
    <property type="entry name" value="INNER MEMBRANE PROTEIN YJIG"/>
    <property type="match status" value="1"/>
</dbReference>
<comment type="caution">
    <text evidence="3">The sequence shown here is derived from an EMBL/GenBank/DDBJ whole genome shotgun (WGS) entry which is preliminary data.</text>
</comment>
<reference evidence="3" key="1">
    <citation type="submission" date="2020-10" db="EMBL/GenBank/DDBJ databases">
        <authorList>
            <person name="Gilroy R."/>
        </authorList>
    </citation>
    <scope>NUCLEOTIDE SEQUENCE</scope>
    <source>
        <strain evidence="3">2830</strain>
    </source>
</reference>
<name>A0A9D1HJJ0_9FIRM</name>
<dbReference type="Proteomes" id="UP000824124">
    <property type="component" value="Unassembled WGS sequence"/>
</dbReference>
<sequence>MAEYLGLAVAWLIPLLLVLLPLYALYKRVDVYAVFCSGAAEGLALLIKILPNLLAMLVAIEVFKSSGALDMLLAWLTPLAQALGIPADILPLSLLRSLSGSGALAMTSQLIDKFGADSFVGRLASTMQGSTDTTLYVLAVYFGAVGVTRSRHALAVGLLADVAAFIAAFWLCRLVWG</sequence>
<dbReference type="AlphaFoldDB" id="A0A9D1HJJ0"/>